<feature type="region of interest" description="Disordered" evidence="1">
    <location>
        <begin position="185"/>
        <end position="277"/>
    </location>
</feature>
<keyword evidence="3" id="KW-1185">Reference proteome</keyword>
<evidence type="ECO:0000313" key="3">
    <source>
        <dbReference type="Proteomes" id="UP000044602"/>
    </source>
</evidence>
<feature type="compositionally biased region" description="Basic and acidic residues" evidence="1">
    <location>
        <begin position="188"/>
        <end position="222"/>
    </location>
</feature>
<dbReference type="EMBL" id="CVQH01000003">
    <property type="protein sequence ID" value="CRJ82176.1"/>
    <property type="molecule type" value="Genomic_DNA"/>
</dbReference>
<proteinExistence type="predicted"/>
<evidence type="ECO:0000256" key="1">
    <source>
        <dbReference type="SAM" id="MobiDB-lite"/>
    </source>
</evidence>
<dbReference type="Proteomes" id="UP000044602">
    <property type="component" value="Unassembled WGS sequence"/>
</dbReference>
<sequence>MQKAKQAVADFVSRDGKHKTTVEEDVRREITEEHVMPHRHENVTTAIDKEVHQDHHHTTVQPIMAKETLSAEKHTHNIVPVEHKSFEHGNDKDVRAKLDADAAQYRDTSTTHDTTHSSSVNPVVAGERIHHHVHEHVQPVIQKEVIAPQVVHTTIPIHETHHAAAQFHGTSVLPPKTLEELNSNKAGLDGKGHSKVEYDGCPKSYNKDLQVEQGEGDRDMHAHSGGLGGVLSGARKHKHTGSADSGVGVSHDTTGLRSDKSGLKNEAALRENASQRV</sequence>
<name>A0A0G4KDP4_VERLO</name>
<organism evidence="2 3">
    <name type="scientific">Verticillium longisporum</name>
    <name type="common">Verticillium dahliae var. longisporum</name>
    <dbReference type="NCBI Taxonomy" id="100787"/>
    <lineage>
        <taxon>Eukaryota</taxon>
        <taxon>Fungi</taxon>
        <taxon>Dikarya</taxon>
        <taxon>Ascomycota</taxon>
        <taxon>Pezizomycotina</taxon>
        <taxon>Sordariomycetes</taxon>
        <taxon>Hypocreomycetidae</taxon>
        <taxon>Glomerellales</taxon>
        <taxon>Plectosphaerellaceae</taxon>
        <taxon>Verticillium</taxon>
    </lineage>
</organism>
<reference evidence="2 3" key="1">
    <citation type="submission" date="2015-05" db="EMBL/GenBank/DDBJ databases">
        <authorList>
            <person name="Wang D.B."/>
            <person name="Wang M."/>
        </authorList>
    </citation>
    <scope>NUCLEOTIDE SEQUENCE [LARGE SCALE GENOMIC DNA]</scope>
    <source>
        <strain evidence="2">VL1</strain>
    </source>
</reference>
<protein>
    <recommendedName>
        <fullName evidence="4">Allergen</fullName>
    </recommendedName>
</protein>
<dbReference type="AlphaFoldDB" id="A0A0G4KDP4"/>
<evidence type="ECO:0008006" key="4">
    <source>
        <dbReference type="Google" id="ProtNLM"/>
    </source>
</evidence>
<dbReference type="PANTHER" id="PTHR38703:SF1">
    <property type="entry name" value="ALLERGEN"/>
    <property type="match status" value="1"/>
</dbReference>
<evidence type="ECO:0000313" key="2">
    <source>
        <dbReference type="EMBL" id="CRJ82176.1"/>
    </source>
</evidence>
<accession>A0A0G4KDP4</accession>
<gene>
    <name evidence="2" type="ORF">BN1708_009011</name>
</gene>
<feature type="compositionally biased region" description="Basic and acidic residues" evidence="1">
    <location>
        <begin position="257"/>
        <end position="269"/>
    </location>
</feature>
<dbReference type="PANTHER" id="PTHR38703">
    <property type="entry name" value="CHROMOSOME 8, WHOLE GENOME SHOTGUN SEQUENCE"/>
    <property type="match status" value="1"/>
</dbReference>